<feature type="region of interest" description="Disordered" evidence="1">
    <location>
        <begin position="554"/>
        <end position="573"/>
    </location>
</feature>
<dbReference type="InterPro" id="IPR041228">
    <property type="entry name" value="Dynein_C"/>
</dbReference>
<dbReference type="Gene3D" id="3.10.490.20">
    <property type="match status" value="1"/>
</dbReference>
<dbReference type="InterPro" id="IPR042219">
    <property type="entry name" value="AAA_lid_11_sf"/>
</dbReference>
<evidence type="ECO:0000313" key="5">
    <source>
        <dbReference type="EMBL" id="KAJ4461062.1"/>
    </source>
</evidence>
<dbReference type="Pfam" id="PF18198">
    <property type="entry name" value="AAA_lid_11"/>
    <property type="match status" value="1"/>
</dbReference>
<reference evidence="5" key="1">
    <citation type="journal article" date="2022" name="bioRxiv">
        <title>Genomics of Preaxostyla Flagellates Illuminates Evolutionary Transitions and the Path Towards Mitochondrial Loss.</title>
        <authorList>
            <person name="Novak L.V.F."/>
            <person name="Treitli S.C."/>
            <person name="Pyrih J."/>
            <person name="Halakuc P."/>
            <person name="Pipaliya S.V."/>
            <person name="Vacek V."/>
            <person name="Brzon O."/>
            <person name="Soukal P."/>
            <person name="Eme L."/>
            <person name="Dacks J.B."/>
            <person name="Karnkowska A."/>
            <person name="Elias M."/>
            <person name="Hampl V."/>
        </authorList>
    </citation>
    <scope>NUCLEOTIDE SEQUENCE</scope>
    <source>
        <strain evidence="5">RCP-MX</strain>
    </source>
</reference>
<protein>
    <submittedName>
        <fullName evidence="5">Dynein heavy chain 6</fullName>
    </submittedName>
</protein>
<dbReference type="InterPro" id="IPR043160">
    <property type="entry name" value="Dynein_C_barrel"/>
</dbReference>
<dbReference type="Pfam" id="PF03028">
    <property type="entry name" value="Dynein_heavy"/>
    <property type="match status" value="1"/>
</dbReference>
<comment type="caution">
    <text evidence="5">The sequence shown here is derived from an EMBL/GenBank/DDBJ whole genome shotgun (WGS) entry which is preliminary data.</text>
</comment>
<dbReference type="InterPro" id="IPR026983">
    <property type="entry name" value="DHC"/>
</dbReference>
<feature type="domain" description="Dynein heavy chain AAA lid" evidence="3">
    <location>
        <begin position="113"/>
        <end position="263"/>
    </location>
</feature>
<dbReference type="Gene3D" id="1.20.1270.280">
    <property type="match status" value="1"/>
</dbReference>
<evidence type="ECO:0000259" key="4">
    <source>
        <dbReference type="Pfam" id="PF18199"/>
    </source>
</evidence>
<dbReference type="PANTHER" id="PTHR22878">
    <property type="entry name" value="DYNEIN HEAVY CHAIN 6, AXONEMAL-LIKE-RELATED"/>
    <property type="match status" value="1"/>
</dbReference>
<dbReference type="PANTHER" id="PTHR22878:SF68">
    <property type="entry name" value="DYNEIN HEAVY CHAIN 6, AXONEMAL-LIKE"/>
    <property type="match status" value="1"/>
</dbReference>
<sequence>MLILIYCTVPTHFLRAIGGVQRHLIIPILIFCTGQMPTLEALVEGFSLPDAQLHPDFRLWLTSLPSRDFPVSVLQAGIKLTNEPPRGLRVNLMRSFNHITPSQFAECTKTFPWRRLLFGLCFFHGVIQERRKFGPLGWNIPYEWTSSDLEVSNTIPSSYVSAVVRRTGEYLDMSDEIPFDALLYIVGITSYGGRVTDPWDMRCLSSVLRRFFSPEFLQLDHLITPDGVYAPPPGDADLDEVRTLIHALPSNEPPAVFGLHNNANITFQQAEARALIGTIVNIQPRISGSVAGRTPDQVVLDMCADLAGRIPRKLDPSKAHPAVFAKGPDGVTVNSLGTVLSQECVRFNKLLRVIHKSLDDMQDAVKGLVVMSAALEAMHGAFLLGKVPLMWADAAYPSLKPLTSWVSDLIDRVADLRRWIEQGPPNCFWISGFFFPQGFLTGVLQLHARKTHLPIDMLRFDTRVADDQPWDRIRQPPPTGVYIRGLFVEGARWDMARHTLGESNPVPQAAGAAIEEPGSTPRYVCPVYKTGQRAGTLSTTGHSTNFILPLDVPIPRRHPPTTGSDAAWPCSAS</sequence>
<dbReference type="Gene3D" id="1.10.8.720">
    <property type="entry name" value="Region D6 of dynein motor"/>
    <property type="match status" value="1"/>
</dbReference>
<dbReference type="InterPro" id="IPR041658">
    <property type="entry name" value="AAA_lid_11"/>
</dbReference>
<dbReference type="Pfam" id="PF18199">
    <property type="entry name" value="Dynein_C"/>
    <property type="match status" value="1"/>
</dbReference>
<dbReference type="Gene3D" id="3.40.50.300">
    <property type="entry name" value="P-loop containing nucleotide triphosphate hydrolases"/>
    <property type="match status" value="1"/>
</dbReference>
<dbReference type="InterPro" id="IPR027417">
    <property type="entry name" value="P-loop_NTPase"/>
</dbReference>
<organism evidence="5 6">
    <name type="scientific">Paratrimastix pyriformis</name>
    <dbReference type="NCBI Taxonomy" id="342808"/>
    <lineage>
        <taxon>Eukaryota</taxon>
        <taxon>Metamonada</taxon>
        <taxon>Preaxostyla</taxon>
        <taxon>Paratrimastigidae</taxon>
        <taxon>Paratrimastix</taxon>
    </lineage>
</organism>
<dbReference type="Proteomes" id="UP001141327">
    <property type="component" value="Unassembled WGS sequence"/>
</dbReference>
<evidence type="ECO:0000259" key="2">
    <source>
        <dbReference type="Pfam" id="PF03028"/>
    </source>
</evidence>
<evidence type="ECO:0000256" key="1">
    <source>
        <dbReference type="SAM" id="MobiDB-lite"/>
    </source>
</evidence>
<evidence type="ECO:0000313" key="6">
    <source>
        <dbReference type="Proteomes" id="UP001141327"/>
    </source>
</evidence>
<feature type="domain" description="Dynein heavy chain C-terminal" evidence="4">
    <location>
        <begin position="270"/>
        <end position="555"/>
    </location>
</feature>
<gene>
    <name evidence="5" type="ORF">PAPYR_2506</name>
</gene>
<name>A0ABQ8URB6_9EUKA</name>
<keyword evidence="6" id="KW-1185">Reference proteome</keyword>
<dbReference type="InterPro" id="IPR004273">
    <property type="entry name" value="Dynein_heavy_D6_P-loop"/>
</dbReference>
<evidence type="ECO:0000259" key="3">
    <source>
        <dbReference type="Pfam" id="PF18198"/>
    </source>
</evidence>
<proteinExistence type="predicted"/>
<accession>A0ABQ8URB6</accession>
<feature type="domain" description="Dynein heavy chain region D6 P-loop" evidence="2">
    <location>
        <begin position="36"/>
        <end position="81"/>
    </location>
</feature>
<dbReference type="EMBL" id="JAPMOS010000009">
    <property type="protein sequence ID" value="KAJ4461062.1"/>
    <property type="molecule type" value="Genomic_DNA"/>
</dbReference>